<sequence>MYKAPVEEIAHMLSKVAGLDQAMEKGEAGELTPDLLSAILEEAGKFAGEAAAPLYEIGDREGASYSDGRVTMPRGWKELYTAWLEAGWNGLSGPVEAGGQGLPIALSVAVTEMWNSASMAFGIGPTLTIGTVEALHRHGSEKLQAVYLEKLTSGEWMGTMNLTEPQAGTDLAALRSRAERRDDGTYHLFGQKIFITFGEHDLTENIVHFVLARLPDAPAGNKGLSLFLVPKFIPDENGAPGLLNDVNCVGIEHKMGIHASPTCTMIYGGGAGETGEPGAVSWLVGEENNGLACMFTMMNSARLYVGIQGLGVAEAATQLAQSYANDRLQGRRPGNPADMVPIAEHPDVRRMLMTMKALTGAARAICYACGVALDLAHSNDPQTARFWNDRASLLTPMAKSFSSDIGVEVASLGIQVHGGMGYIEETGAARLYRDARIACIYEGTNGVQAMDLVGRKLSLSGGEAVKSLLSEFDAVVEDVRASNRPEFGETANALAAALADLREAAEFLGRNGGDIALYGATPFQRLFSLVAGAGYLARSALASDAAERVALARFMAEDVLADVSGLKRRTMAGAVLAETSVAILA</sequence>
<keyword evidence="16" id="KW-1185">Reference proteome</keyword>
<dbReference type="EC" id="1.3.99.41" evidence="8"/>
<organism evidence="15 16">
    <name type="scientific">Aureimonas fodinaquatilis</name>
    <dbReference type="NCBI Taxonomy" id="2565783"/>
    <lineage>
        <taxon>Bacteria</taxon>
        <taxon>Pseudomonadati</taxon>
        <taxon>Pseudomonadota</taxon>
        <taxon>Alphaproteobacteria</taxon>
        <taxon>Hyphomicrobiales</taxon>
        <taxon>Aurantimonadaceae</taxon>
        <taxon>Aureimonas</taxon>
    </lineage>
</organism>
<evidence type="ECO:0000259" key="12">
    <source>
        <dbReference type="Pfam" id="PF02770"/>
    </source>
</evidence>
<dbReference type="InterPro" id="IPR006091">
    <property type="entry name" value="Acyl-CoA_Oxase/DH_mid-dom"/>
</dbReference>
<dbReference type="RefSeq" id="WP_149298204.1">
    <property type="nucleotide sequence ID" value="NZ_VTWH01000001.1"/>
</dbReference>
<feature type="domain" description="Acyl-CoA oxidase/dehydrogenase middle" evidence="12">
    <location>
        <begin position="160"/>
        <end position="266"/>
    </location>
</feature>
<evidence type="ECO:0000313" key="15">
    <source>
        <dbReference type="EMBL" id="KAA0972466.1"/>
    </source>
</evidence>
<dbReference type="InterPro" id="IPR052166">
    <property type="entry name" value="Diverse_Acyl-CoA_DH"/>
</dbReference>
<evidence type="ECO:0000256" key="6">
    <source>
        <dbReference type="ARBA" id="ARBA00051388"/>
    </source>
</evidence>
<dbReference type="Proteomes" id="UP000324738">
    <property type="component" value="Unassembled WGS sequence"/>
</dbReference>
<dbReference type="Gene3D" id="1.10.540.10">
    <property type="entry name" value="Acyl-CoA dehydrogenase/oxidase, N-terminal domain"/>
    <property type="match status" value="1"/>
</dbReference>
<dbReference type="PANTHER" id="PTHR42803">
    <property type="entry name" value="ACYL-COA DEHYDROGENASE"/>
    <property type="match status" value="1"/>
</dbReference>
<dbReference type="InterPro" id="IPR025878">
    <property type="entry name" value="Acyl-CoA_dh-like_C_dom"/>
</dbReference>
<keyword evidence="4 10" id="KW-0274">FAD</keyword>
<dbReference type="InterPro" id="IPR009100">
    <property type="entry name" value="AcylCoA_DH/oxidase_NM_dom_sf"/>
</dbReference>
<evidence type="ECO:0000256" key="3">
    <source>
        <dbReference type="ARBA" id="ARBA00022630"/>
    </source>
</evidence>
<keyword evidence="5 10" id="KW-0560">Oxidoreductase</keyword>
<evidence type="ECO:0000313" key="16">
    <source>
        <dbReference type="Proteomes" id="UP000324738"/>
    </source>
</evidence>
<dbReference type="InterPro" id="IPR046373">
    <property type="entry name" value="Acyl-CoA_Oxase/DH_mid-dom_sf"/>
</dbReference>
<protein>
    <recommendedName>
        <fullName evidence="9">3-methylmercaptopropionyl-CoA dehydrogenase</fullName>
        <ecNumber evidence="8">1.3.99.41</ecNumber>
    </recommendedName>
</protein>
<evidence type="ECO:0000256" key="9">
    <source>
        <dbReference type="ARBA" id="ARBA00069043"/>
    </source>
</evidence>
<comment type="similarity">
    <text evidence="2 10">Belongs to the acyl-CoA dehydrogenase family.</text>
</comment>
<dbReference type="OrthoDB" id="9807883at2"/>
<accession>A0A5B0E1D6</accession>
<dbReference type="FunFam" id="2.40.110.10:FF:000031">
    <property type="entry name" value="Acyl-CoA dehydrogenase, putative"/>
    <property type="match status" value="1"/>
</dbReference>
<evidence type="ECO:0000259" key="11">
    <source>
        <dbReference type="Pfam" id="PF00441"/>
    </source>
</evidence>
<dbReference type="InterPro" id="IPR009075">
    <property type="entry name" value="AcylCo_DH/oxidase_C"/>
</dbReference>
<keyword evidence="3 10" id="KW-0285">Flavoprotein</keyword>
<proteinExistence type="inferred from homology"/>
<dbReference type="GO" id="GO:0003995">
    <property type="term" value="F:acyl-CoA dehydrogenase activity"/>
    <property type="evidence" value="ECO:0007669"/>
    <property type="project" value="InterPro"/>
</dbReference>
<evidence type="ECO:0000259" key="13">
    <source>
        <dbReference type="Pfam" id="PF02771"/>
    </source>
</evidence>
<reference evidence="15 16" key="1">
    <citation type="submission" date="2019-08" db="EMBL/GenBank/DDBJ databases">
        <title>Aureimonas fodiniaquatilis sp. nov., isolated from a coal mine wastewater.</title>
        <authorList>
            <person name="Kim W."/>
        </authorList>
    </citation>
    <scope>NUCLEOTIDE SEQUENCE [LARGE SCALE GENOMIC DNA]</scope>
    <source>
        <strain evidence="15 16">CAU 1482</strain>
    </source>
</reference>
<feature type="domain" description="Acetyl-CoA dehydrogenase-like C-terminal" evidence="14">
    <location>
        <begin position="471"/>
        <end position="574"/>
    </location>
</feature>
<feature type="domain" description="Acyl-CoA dehydrogenase/oxidase C-terminal" evidence="11">
    <location>
        <begin position="288"/>
        <end position="452"/>
    </location>
</feature>
<dbReference type="Pfam" id="PF12806">
    <property type="entry name" value="Acyl-CoA_dh_C"/>
    <property type="match status" value="1"/>
</dbReference>
<dbReference type="SUPFAM" id="SSF47203">
    <property type="entry name" value="Acyl-CoA dehydrogenase C-terminal domain-like"/>
    <property type="match status" value="1"/>
</dbReference>
<comment type="function">
    <text evidence="7">Involved in the assimilation of dimethylsulphoniopropionate (DMSP), an important compound in the fixation of carbon in marine phytoplankton, by mediating the conversion of 3-(methylthio)propanoyl-CoA (MMPA-CoA) to 3-(methylthio)acryloyl-CoA (MTA-CoA).</text>
</comment>
<dbReference type="PANTHER" id="PTHR42803:SF1">
    <property type="entry name" value="BROAD-SPECIFICITY LINEAR ACYL-COA DEHYDROGENASE FADE5"/>
    <property type="match status" value="1"/>
</dbReference>
<evidence type="ECO:0000256" key="7">
    <source>
        <dbReference type="ARBA" id="ARBA00058683"/>
    </source>
</evidence>
<dbReference type="SUPFAM" id="SSF56645">
    <property type="entry name" value="Acyl-CoA dehydrogenase NM domain-like"/>
    <property type="match status" value="1"/>
</dbReference>
<feature type="domain" description="Acyl-CoA dehydrogenase/oxidase N-terminal" evidence="13">
    <location>
        <begin position="38"/>
        <end position="155"/>
    </location>
</feature>
<dbReference type="Pfam" id="PF02771">
    <property type="entry name" value="Acyl-CoA_dh_N"/>
    <property type="match status" value="1"/>
</dbReference>
<dbReference type="Gene3D" id="2.40.110.10">
    <property type="entry name" value="Butyryl-CoA Dehydrogenase, subunit A, domain 2"/>
    <property type="match status" value="1"/>
</dbReference>
<dbReference type="InterPro" id="IPR036250">
    <property type="entry name" value="AcylCo_DH-like_C"/>
</dbReference>
<comment type="caution">
    <text evidence="15">The sequence shown here is derived from an EMBL/GenBank/DDBJ whole genome shotgun (WGS) entry which is preliminary data.</text>
</comment>
<dbReference type="InterPro" id="IPR037069">
    <property type="entry name" value="AcylCoA_DH/ox_N_sf"/>
</dbReference>
<dbReference type="GO" id="GO:0050660">
    <property type="term" value="F:flavin adenine dinucleotide binding"/>
    <property type="evidence" value="ECO:0007669"/>
    <property type="project" value="InterPro"/>
</dbReference>
<dbReference type="Pfam" id="PF00441">
    <property type="entry name" value="Acyl-CoA_dh_1"/>
    <property type="match status" value="1"/>
</dbReference>
<dbReference type="InterPro" id="IPR013786">
    <property type="entry name" value="AcylCoA_DH/ox_N"/>
</dbReference>
<comment type="catalytic activity">
    <reaction evidence="6">
        <text>3-(methylsulfanyl)propanoyl-CoA + oxidized [electron-transfer flavoprotein] + H(+) = 3-(methylsulfanyl)acryloyl-CoA + reduced [electron-transfer flavoprotein]</text>
        <dbReference type="Rhea" id="RHEA:52612"/>
        <dbReference type="Rhea" id="RHEA-COMP:10685"/>
        <dbReference type="Rhea" id="RHEA-COMP:10686"/>
        <dbReference type="ChEBI" id="CHEBI:15378"/>
        <dbReference type="ChEBI" id="CHEBI:57692"/>
        <dbReference type="ChEBI" id="CHEBI:58307"/>
        <dbReference type="ChEBI" id="CHEBI:82815"/>
        <dbReference type="ChEBI" id="CHEBI:84994"/>
        <dbReference type="EC" id="1.3.99.41"/>
    </reaction>
    <physiologicalReaction direction="left-to-right" evidence="6">
        <dbReference type="Rhea" id="RHEA:52613"/>
    </physiologicalReaction>
</comment>
<evidence type="ECO:0000256" key="8">
    <source>
        <dbReference type="ARBA" id="ARBA00066694"/>
    </source>
</evidence>
<name>A0A5B0E1D6_9HYPH</name>
<evidence type="ECO:0000256" key="2">
    <source>
        <dbReference type="ARBA" id="ARBA00009347"/>
    </source>
</evidence>
<comment type="cofactor">
    <cofactor evidence="1 10">
        <name>FAD</name>
        <dbReference type="ChEBI" id="CHEBI:57692"/>
    </cofactor>
</comment>
<dbReference type="InterPro" id="IPR006089">
    <property type="entry name" value="Acyl-CoA_DH_CS"/>
</dbReference>
<dbReference type="EMBL" id="VTWH01000001">
    <property type="protein sequence ID" value="KAA0972466.1"/>
    <property type="molecule type" value="Genomic_DNA"/>
</dbReference>
<dbReference type="PROSITE" id="PS00073">
    <property type="entry name" value="ACYL_COA_DH_2"/>
    <property type="match status" value="1"/>
</dbReference>
<gene>
    <name evidence="15" type="ORF">FPY71_05080</name>
</gene>
<dbReference type="AlphaFoldDB" id="A0A5B0E1D6"/>
<evidence type="ECO:0000256" key="5">
    <source>
        <dbReference type="ARBA" id="ARBA00023002"/>
    </source>
</evidence>
<evidence type="ECO:0000256" key="1">
    <source>
        <dbReference type="ARBA" id="ARBA00001974"/>
    </source>
</evidence>
<dbReference type="Gene3D" id="1.20.140.10">
    <property type="entry name" value="Butyryl-CoA Dehydrogenase, subunit A, domain 3"/>
    <property type="match status" value="1"/>
</dbReference>
<evidence type="ECO:0000256" key="4">
    <source>
        <dbReference type="ARBA" id="ARBA00022827"/>
    </source>
</evidence>
<dbReference type="Pfam" id="PF02770">
    <property type="entry name" value="Acyl-CoA_dh_M"/>
    <property type="match status" value="1"/>
</dbReference>
<evidence type="ECO:0000256" key="10">
    <source>
        <dbReference type="RuleBase" id="RU362125"/>
    </source>
</evidence>
<evidence type="ECO:0000259" key="14">
    <source>
        <dbReference type="Pfam" id="PF12806"/>
    </source>
</evidence>